<organism evidence="1">
    <name type="scientific">Collimonas fungivorans</name>
    <dbReference type="NCBI Taxonomy" id="158899"/>
    <lineage>
        <taxon>Bacteria</taxon>
        <taxon>Pseudomonadati</taxon>
        <taxon>Pseudomonadota</taxon>
        <taxon>Betaproteobacteria</taxon>
        <taxon>Burkholderiales</taxon>
        <taxon>Oxalobacteraceae</taxon>
        <taxon>Collimonas</taxon>
    </lineage>
</organism>
<dbReference type="AlphaFoldDB" id="A0A127PH68"/>
<proteinExistence type="predicted"/>
<dbReference type="EMBL" id="CP013232">
    <property type="protein sequence ID" value="AMO97065.1"/>
    <property type="molecule type" value="Genomic_DNA"/>
</dbReference>
<gene>
    <name evidence="1" type="ORF">CFter6_4473</name>
</gene>
<accession>A0A127PH68</accession>
<dbReference type="Proteomes" id="UP000072421">
    <property type="component" value="Chromosome"/>
</dbReference>
<evidence type="ECO:0000313" key="1">
    <source>
        <dbReference type="EMBL" id="AMO97065.1"/>
    </source>
</evidence>
<sequence>MSGKNAPPAGAQISLRCATVLRGVGGGQGMIRFLENDARG</sequence>
<evidence type="ECO:0000313" key="2">
    <source>
        <dbReference type="Proteomes" id="UP000072421"/>
    </source>
</evidence>
<protein>
    <submittedName>
        <fullName evidence="1">Uncharacterized protein</fullName>
    </submittedName>
</protein>
<reference evidence="1 2" key="1">
    <citation type="submission" date="2015-11" db="EMBL/GenBank/DDBJ databases">
        <title>Exploring the genomic traits of fungus-feeding bacterial genus Collimonas.</title>
        <authorList>
            <person name="Song C."/>
            <person name="Schmidt R."/>
            <person name="de Jager V."/>
            <person name="Krzyzanowska D."/>
            <person name="Jongedijk E."/>
            <person name="Cankar K."/>
            <person name="Beekwilder J."/>
            <person name="van Veen A."/>
            <person name="de Boer W."/>
            <person name="van Veen J.A."/>
            <person name="Garbeva P."/>
        </authorList>
    </citation>
    <scope>NUCLEOTIDE SEQUENCE [LARGE SCALE GENOMIC DNA]</scope>
    <source>
        <strain evidence="1 2">Ter6</strain>
    </source>
</reference>
<name>A0A127PH68_9BURK</name>